<dbReference type="EMBL" id="JAYMGO010000003">
    <property type="protein sequence ID" value="KAL1277619.1"/>
    <property type="molecule type" value="Genomic_DNA"/>
</dbReference>
<dbReference type="Proteomes" id="UP001558613">
    <property type="component" value="Unassembled WGS sequence"/>
</dbReference>
<proteinExistence type="predicted"/>
<reference evidence="1 2" key="1">
    <citation type="submission" date="2023-09" db="EMBL/GenBank/DDBJ databases">
        <authorList>
            <person name="Wang M."/>
        </authorList>
    </citation>
    <scope>NUCLEOTIDE SEQUENCE [LARGE SCALE GENOMIC DNA]</scope>
    <source>
        <strain evidence="1">GT-2023</strain>
        <tissue evidence="1">Liver</tissue>
    </source>
</reference>
<evidence type="ECO:0000313" key="1">
    <source>
        <dbReference type="EMBL" id="KAL1277619.1"/>
    </source>
</evidence>
<organism evidence="1 2">
    <name type="scientific">Cirrhinus molitorella</name>
    <name type="common">mud carp</name>
    <dbReference type="NCBI Taxonomy" id="172907"/>
    <lineage>
        <taxon>Eukaryota</taxon>
        <taxon>Metazoa</taxon>
        <taxon>Chordata</taxon>
        <taxon>Craniata</taxon>
        <taxon>Vertebrata</taxon>
        <taxon>Euteleostomi</taxon>
        <taxon>Actinopterygii</taxon>
        <taxon>Neopterygii</taxon>
        <taxon>Teleostei</taxon>
        <taxon>Ostariophysi</taxon>
        <taxon>Cypriniformes</taxon>
        <taxon>Cyprinidae</taxon>
        <taxon>Labeoninae</taxon>
        <taxon>Labeonini</taxon>
        <taxon>Cirrhinus</taxon>
    </lineage>
</organism>
<protein>
    <submittedName>
        <fullName evidence="1">Uncharacterized protein</fullName>
    </submittedName>
</protein>
<sequence length="116" mass="13102">MRAAIFRVFTRLRHELTAASGCRDRLQVEVRRVDGTRQEGVRGSLHLPSFTFYAILDPLVSLSQCIMGQIFLRTASCHHTQSCQCRARTVGLSSFGAGIFQVFISRARKYEGPLFH</sequence>
<keyword evidence="2" id="KW-1185">Reference proteome</keyword>
<evidence type="ECO:0000313" key="2">
    <source>
        <dbReference type="Proteomes" id="UP001558613"/>
    </source>
</evidence>
<accession>A0ABR3NKU2</accession>
<gene>
    <name evidence="1" type="ORF">QQF64_024292</name>
</gene>
<comment type="caution">
    <text evidence="1">The sequence shown here is derived from an EMBL/GenBank/DDBJ whole genome shotgun (WGS) entry which is preliminary data.</text>
</comment>
<name>A0ABR3NKU2_9TELE</name>